<organism evidence="1 2">
    <name type="scientific">Trypanosoma rangeli</name>
    <dbReference type="NCBI Taxonomy" id="5698"/>
    <lineage>
        <taxon>Eukaryota</taxon>
        <taxon>Discoba</taxon>
        <taxon>Euglenozoa</taxon>
        <taxon>Kinetoplastea</taxon>
        <taxon>Metakinetoplastina</taxon>
        <taxon>Trypanosomatida</taxon>
        <taxon>Trypanosomatidae</taxon>
        <taxon>Trypanosoma</taxon>
        <taxon>Herpetosoma</taxon>
    </lineage>
</organism>
<accession>A0A422N5I6</accession>
<evidence type="ECO:0000313" key="1">
    <source>
        <dbReference type="EMBL" id="RNF00725.1"/>
    </source>
</evidence>
<sequence length="326" mass="36287">MSARVALSMYRRVLKILASIKCVGAEKLALQRYAEFLPQAMEVTKGESLHVLVRRAFLSANLCPGTLSSGFAFIKDATESMRDLELLALWDAYGRDGEYEMLHGIALVSAALRHAENAEATQLGELAVTVLCIRRQLRQVVEELKGDALVVVAGPSPSSGRRHAWNARLSSLGTAVELLRRRGFEVSERAAEDFTALSLLRRGRASVFLLNVLLTVAFCELGALCTLVGTESHRPWIRFQRDGGRPLFLSFAHTGIHSTKEVMRLNGYPPRSTQWWRAAGWDGSSRKHVLSRLLRMQLMSHSSSADSPLRTQQVRVCQMQIIFLLS</sequence>
<reference evidence="1 2" key="1">
    <citation type="journal article" date="2018" name="BMC Genomics">
        <title>Genomic comparison of Trypanosoma conorhini and Trypanosoma rangeli to Trypanosoma cruzi strains of high and low virulence.</title>
        <authorList>
            <person name="Bradwell K.R."/>
            <person name="Koparde V.N."/>
            <person name="Matveyev A.V."/>
            <person name="Serrano M.G."/>
            <person name="Alves J.M."/>
            <person name="Parikh H."/>
            <person name="Huang B."/>
            <person name="Lee V."/>
            <person name="Espinosa-Alvarez O."/>
            <person name="Ortiz P.A."/>
            <person name="Costa-Martins A.G."/>
            <person name="Teixeira M.M."/>
            <person name="Buck G.A."/>
        </authorList>
    </citation>
    <scope>NUCLEOTIDE SEQUENCE [LARGE SCALE GENOMIC DNA]</scope>
    <source>
        <strain evidence="1 2">AM80</strain>
    </source>
</reference>
<protein>
    <submittedName>
        <fullName evidence="1">Uncharacterized protein</fullName>
    </submittedName>
</protein>
<evidence type="ECO:0000313" key="2">
    <source>
        <dbReference type="Proteomes" id="UP000283634"/>
    </source>
</evidence>
<dbReference type="RefSeq" id="XP_029235931.1">
    <property type="nucleotide sequence ID" value="XM_029384241.1"/>
</dbReference>
<dbReference type="AlphaFoldDB" id="A0A422N5I6"/>
<dbReference type="EMBL" id="MKGL01000310">
    <property type="protein sequence ID" value="RNF00725.1"/>
    <property type="molecule type" value="Genomic_DNA"/>
</dbReference>
<dbReference type="OrthoDB" id="271579at2759"/>
<dbReference type="GeneID" id="40331383"/>
<comment type="caution">
    <text evidence="1">The sequence shown here is derived from an EMBL/GenBank/DDBJ whole genome shotgun (WGS) entry which is preliminary data.</text>
</comment>
<name>A0A422N5I6_TRYRA</name>
<dbReference type="Proteomes" id="UP000283634">
    <property type="component" value="Unassembled WGS sequence"/>
</dbReference>
<gene>
    <name evidence="1" type="ORF">TraAM80_07450</name>
</gene>
<keyword evidence="2" id="KW-1185">Reference proteome</keyword>
<dbReference type="OMA" id="WVRVMPR"/>
<proteinExistence type="predicted"/>